<reference evidence="2 3" key="1">
    <citation type="submission" date="2019-02" db="EMBL/GenBank/DDBJ databases">
        <title>Genome sequencing of the rare red list fungi Dentipellis fragilis.</title>
        <authorList>
            <person name="Buettner E."/>
            <person name="Kellner H."/>
        </authorList>
    </citation>
    <scope>NUCLEOTIDE SEQUENCE [LARGE SCALE GENOMIC DNA]</scope>
    <source>
        <strain evidence="2 3">DSM 105465</strain>
    </source>
</reference>
<dbReference type="STRING" id="205917.A0A4Y9Z7P1"/>
<evidence type="ECO:0000313" key="2">
    <source>
        <dbReference type="EMBL" id="TFY69873.1"/>
    </source>
</evidence>
<dbReference type="OrthoDB" id="2570580at2759"/>
<sequence length="367" mass="40565">MYPDQTNICSSAIMKRYRVLVGAPSMSVLASSHDLQAYEWHQVSAAEMSVAIPHPGFPSTALEAASRRISRIYENIIFKDAEDVEDEDERFMQADSQGQAPGKASSSLRQSQFGTQPRSNIEQTTLITWPPTQDPNLLQSRANTTTFFRASPSRIQETQETQEGTSYNYSDASSIARFPDFQFTLHALTDLSMLKDTRGSRKVSLLLAVLEVEGPDSIRLKKGADADKEIYVFKTILGNEAGVVCKLTAWREVAETWGGIGQSTGIKRGDVVYFESKRSAAACLSCCEFDDLADVQATWDPQSPLVLTASPHLKSRAEICYRTMPRAAVPEDGRLRPDLRLGYSDATVRKVASIVSWFEKMAGLLSA</sequence>
<dbReference type="EMBL" id="SEOQ01000126">
    <property type="protein sequence ID" value="TFY69873.1"/>
    <property type="molecule type" value="Genomic_DNA"/>
</dbReference>
<name>A0A4Y9Z7P1_9AGAM</name>
<dbReference type="Proteomes" id="UP000298327">
    <property type="component" value="Unassembled WGS sequence"/>
</dbReference>
<feature type="region of interest" description="Disordered" evidence="1">
    <location>
        <begin position="87"/>
        <end position="136"/>
    </location>
</feature>
<accession>A0A4Y9Z7P1</accession>
<keyword evidence="3" id="KW-1185">Reference proteome</keyword>
<dbReference type="AlphaFoldDB" id="A0A4Y9Z7P1"/>
<feature type="compositionally biased region" description="Polar residues" evidence="1">
    <location>
        <begin position="94"/>
        <end position="136"/>
    </location>
</feature>
<protein>
    <submittedName>
        <fullName evidence="2">Uncharacterized protein</fullName>
    </submittedName>
</protein>
<organism evidence="2 3">
    <name type="scientific">Dentipellis fragilis</name>
    <dbReference type="NCBI Taxonomy" id="205917"/>
    <lineage>
        <taxon>Eukaryota</taxon>
        <taxon>Fungi</taxon>
        <taxon>Dikarya</taxon>
        <taxon>Basidiomycota</taxon>
        <taxon>Agaricomycotina</taxon>
        <taxon>Agaricomycetes</taxon>
        <taxon>Russulales</taxon>
        <taxon>Hericiaceae</taxon>
        <taxon>Dentipellis</taxon>
    </lineage>
</organism>
<evidence type="ECO:0000313" key="3">
    <source>
        <dbReference type="Proteomes" id="UP000298327"/>
    </source>
</evidence>
<comment type="caution">
    <text evidence="2">The sequence shown here is derived from an EMBL/GenBank/DDBJ whole genome shotgun (WGS) entry which is preliminary data.</text>
</comment>
<evidence type="ECO:0000256" key="1">
    <source>
        <dbReference type="SAM" id="MobiDB-lite"/>
    </source>
</evidence>
<proteinExistence type="predicted"/>
<gene>
    <name evidence="2" type="ORF">EVG20_g2977</name>
</gene>